<gene>
    <name evidence="1" type="ORF">AB1Y20_005202</name>
</gene>
<evidence type="ECO:0000313" key="1">
    <source>
        <dbReference type="EMBL" id="KAL1511921.1"/>
    </source>
</evidence>
<dbReference type="EMBL" id="JBGBPQ010000013">
    <property type="protein sequence ID" value="KAL1511921.1"/>
    <property type="molecule type" value="Genomic_DNA"/>
</dbReference>
<evidence type="ECO:0008006" key="3">
    <source>
        <dbReference type="Google" id="ProtNLM"/>
    </source>
</evidence>
<evidence type="ECO:0000313" key="2">
    <source>
        <dbReference type="Proteomes" id="UP001515480"/>
    </source>
</evidence>
<comment type="caution">
    <text evidence="1">The sequence shown here is derived from an EMBL/GenBank/DDBJ whole genome shotgun (WGS) entry which is preliminary data.</text>
</comment>
<proteinExistence type="predicted"/>
<dbReference type="Gene3D" id="3.40.50.1820">
    <property type="entry name" value="alpha/beta hydrolase"/>
    <property type="match status" value="1"/>
</dbReference>
<protein>
    <recommendedName>
        <fullName evidence="3">AB hydrolase-1 domain-containing protein</fullName>
    </recommendedName>
</protein>
<dbReference type="InterPro" id="IPR029058">
    <property type="entry name" value="AB_hydrolase_fold"/>
</dbReference>
<dbReference type="Proteomes" id="UP001515480">
    <property type="component" value="Unassembled WGS sequence"/>
</dbReference>
<organism evidence="1 2">
    <name type="scientific">Prymnesium parvum</name>
    <name type="common">Toxic golden alga</name>
    <dbReference type="NCBI Taxonomy" id="97485"/>
    <lineage>
        <taxon>Eukaryota</taxon>
        <taxon>Haptista</taxon>
        <taxon>Haptophyta</taxon>
        <taxon>Prymnesiophyceae</taxon>
        <taxon>Prymnesiales</taxon>
        <taxon>Prymnesiaceae</taxon>
        <taxon>Prymnesium</taxon>
    </lineage>
</organism>
<reference evidence="1 2" key="1">
    <citation type="journal article" date="2024" name="Science">
        <title>Giant polyketide synthase enzymes in the biosynthesis of giant marine polyether toxins.</title>
        <authorList>
            <person name="Fallon T.R."/>
            <person name="Shende V.V."/>
            <person name="Wierzbicki I.H."/>
            <person name="Pendleton A.L."/>
            <person name="Watervoot N.F."/>
            <person name="Auber R.P."/>
            <person name="Gonzalez D.J."/>
            <person name="Wisecaver J.H."/>
            <person name="Moore B.S."/>
        </authorList>
    </citation>
    <scope>NUCLEOTIDE SEQUENCE [LARGE SCALE GENOMIC DNA]</scope>
    <source>
        <strain evidence="1 2">12B1</strain>
    </source>
</reference>
<dbReference type="AlphaFoldDB" id="A0AB34J3X7"/>
<dbReference type="PANTHER" id="PTHR42103">
    <property type="entry name" value="ALPHA/BETA-HYDROLASES SUPERFAMILY PROTEIN"/>
    <property type="match status" value="1"/>
</dbReference>
<accession>A0AB34J3X7</accession>
<sequence>MDDFELRRLKNKELALQRAERDRLHAVAEVRVSFRASPSRCDLMGTTVSGLLANRRTKLAAVVCHPWGPLGGSMADPTVRALTKLLGNAAGLSTLRFNFRSGLGCGYASAADVSAAVRFVMHELAEAERVLLVGFSYGASVVASVAAGLADVCAVVLVAPPLGYQRALFMGRSPIPPEFMSSAKPKLALCGDSDQFCSQAMFLDFCSELRHPKKYELVHGGFQQCGDHVHHQGVHHFNLYLHIDDYIKSWLADTFGCDFEELASCDGRPVPQNFDYPSGDEQSVGESDT</sequence>
<keyword evidence="2" id="KW-1185">Reference proteome</keyword>
<dbReference type="PANTHER" id="PTHR42103:SF2">
    <property type="entry name" value="AB HYDROLASE-1 DOMAIN-CONTAINING PROTEIN"/>
    <property type="match status" value="1"/>
</dbReference>
<name>A0AB34J3X7_PRYPA</name>
<dbReference type="SUPFAM" id="SSF53474">
    <property type="entry name" value="alpha/beta-Hydrolases"/>
    <property type="match status" value="1"/>
</dbReference>